<evidence type="ECO:0000256" key="9">
    <source>
        <dbReference type="ARBA" id="ARBA00022989"/>
    </source>
</evidence>
<evidence type="ECO:0000256" key="12">
    <source>
        <dbReference type="RuleBase" id="RU364091"/>
    </source>
</evidence>
<keyword evidence="8 12" id="KW-0653">Protein transport</keyword>
<dbReference type="Gene3D" id="3.40.1690.10">
    <property type="entry name" value="secretion proteins EscU"/>
    <property type="match status" value="1"/>
</dbReference>
<dbReference type="OrthoDB" id="9807950at2"/>
<evidence type="ECO:0000313" key="13">
    <source>
        <dbReference type="EMBL" id="QNU68403.1"/>
    </source>
</evidence>
<gene>
    <name evidence="12 13" type="primary">flhB</name>
    <name evidence="13" type="ORF">EHE19_008365</name>
</gene>
<dbReference type="InterPro" id="IPR006136">
    <property type="entry name" value="FlhB"/>
</dbReference>
<dbReference type="PANTHER" id="PTHR30531:SF12">
    <property type="entry name" value="FLAGELLAR BIOSYNTHETIC PROTEIN FLHB"/>
    <property type="match status" value="1"/>
</dbReference>
<comment type="function">
    <text evidence="12">Required for formation of the rod structure in the basal body of the flagellar apparatus. Together with FliI and FliH, may constitute the export apparatus of flagellin.</text>
</comment>
<dbReference type="GO" id="GO:0005886">
    <property type="term" value="C:plasma membrane"/>
    <property type="evidence" value="ECO:0007669"/>
    <property type="project" value="UniProtKB-SubCell"/>
</dbReference>
<dbReference type="SUPFAM" id="SSF160544">
    <property type="entry name" value="EscU C-terminal domain-like"/>
    <property type="match status" value="1"/>
</dbReference>
<evidence type="ECO:0000256" key="3">
    <source>
        <dbReference type="ARBA" id="ARBA00021622"/>
    </source>
</evidence>
<reference evidence="13 14" key="1">
    <citation type="submission" date="2020-09" db="EMBL/GenBank/DDBJ databases">
        <title>Characterization and genome sequencing of Ruminiclostridium sp. nov. MA18.</title>
        <authorList>
            <person name="Rettenmaier R."/>
            <person name="Kowollik M.-L."/>
            <person name="Liebl W."/>
            <person name="Zverlov V."/>
        </authorList>
    </citation>
    <scope>NUCLEOTIDE SEQUENCE [LARGE SCALE GENOMIC DNA]</scope>
    <source>
        <strain evidence="13 14">MA18</strain>
    </source>
</reference>
<evidence type="ECO:0000256" key="5">
    <source>
        <dbReference type="ARBA" id="ARBA00022475"/>
    </source>
</evidence>
<evidence type="ECO:0000256" key="6">
    <source>
        <dbReference type="ARBA" id="ARBA00022692"/>
    </source>
</evidence>
<keyword evidence="7 12" id="KW-1005">Bacterial flagellum biogenesis</keyword>
<dbReference type="EMBL" id="CP061336">
    <property type="protein sequence ID" value="QNU68403.1"/>
    <property type="molecule type" value="Genomic_DNA"/>
</dbReference>
<keyword evidence="14" id="KW-1185">Reference proteome</keyword>
<keyword evidence="9 12" id="KW-1133">Transmembrane helix</keyword>
<dbReference type="RefSeq" id="WP_137696370.1">
    <property type="nucleotide sequence ID" value="NZ_CP061336.1"/>
</dbReference>
<dbReference type="GO" id="GO:0044780">
    <property type="term" value="P:bacterial-type flagellum assembly"/>
    <property type="evidence" value="ECO:0007669"/>
    <property type="project" value="InterPro"/>
</dbReference>
<dbReference type="Proteomes" id="UP000306409">
    <property type="component" value="Chromosome"/>
</dbReference>
<name>A0A4U7JLF9_9FIRM</name>
<dbReference type="InterPro" id="IPR029025">
    <property type="entry name" value="T3SS_substrate_exporter_C"/>
</dbReference>
<keyword evidence="4 12" id="KW-0813">Transport</keyword>
<keyword evidence="6 12" id="KW-0812">Transmembrane</keyword>
<keyword evidence="13" id="KW-0966">Cell projection</keyword>
<dbReference type="PANTHER" id="PTHR30531">
    <property type="entry name" value="FLAGELLAR BIOSYNTHETIC PROTEIN FLHB"/>
    <property type="match status" value="1"/>
</dbReference>
<dbReference type="GO" id="GO:0009306">
    <property type="term" value="P:protein secretion"/>
    <property type="evidence" value="ECO:0007669"/>
    <property type="project" value="InterPro"/>
</dbReference>
<evidence type="ECO:0000256" key="7">
    <source>
        <dbReference type="ARBA" id="ARBA00022795"/>
    </source>
</evidence>
<dbReference type="KEGG" id="rher:EHE19_008365"/>
<comment type="subcellular location">
    <subcellularLocation>
        <location evidence="1">Cell membrane</location>
        <topology evidence="1">Multi-pass membrane protein</topology>
    </subcellularLocation>
</comment>
<feature type="transmembrane region" description="Helical" evidence="12">
    <location>
        <begin position="120"/>
        <end position="141"/>
    </location>
</feature>
<keyword evidence="11 12" id="KW-1006">Bacterial flagellum protein export</keyword>
<evidence type="ECO:0000256" key="10">
    <source>
        <dbReference type="ARBA" id="ARBA00023136"/>
    </source>
</evidence>
<dbReference type="InterPro" id="IPR006135">
    <property type="entry name" value="T3SS_substrate_exporter"/>
</dbReference>
<evidence type="ECO:0000256" key="11">
    <source>
        <dbReference type="ARBA" id="ARBA00023225"/>
    </source>
</evidence>
<evidence type="ECO:0000256" key="8">
    <source>
        <dbReference type="ARBA" id="ARBA00022927"/>
    </source>
</evidence>
<dbReference type="Gene3D" id="6.10.250.2080">
    <property type="match status" value="1"/>
</dbReference>
<evidence type="ECO:0000313" key="14">
    <source>
        <dbReference type="Proteomes" id="UP000306409"/>
    </source>
</evidence>
<protein>
    <recommendedName>
        <fullName evidence="3 12">Flagellar biosynthetic protein FlhB</fullName>
    </recommendedName>
</protein>
<feature type="transmembrane region" description="Helical" evidence="12">
    <location>
        <begin position="162"/>
        <end position="185"/>
    </location>
</feature>
<sequence length="378" mass="42629">MRRTIDESLLKKDYSELQLNYQLFAAGGDDKTEKATPKKKSDARKKGQVFQSREMSAALILIVMIVTLKALGSNLYSQITLYMKGAFSEYVKLTGQFDLNLVMRLYIEALIVLAKTVLPLLLVAALSAVIVGYAQVGYLFTFETLKIKGNRINPLSGFKRIFSVRSLVELLKAIIKIAIVVWVAYSYLKSKTNEIIALMDVDLHGILAFIGDATFNVGIKISFAMVILGFADFLYQKYDYEKSLRMTKQEVKDEFKQTEGNPEIKGKIKQKQRQMSMKRMMQDVPKADVVITNPTHFAVAIKYDLEKASAPYVVAKGQDYIALRIKQIATDNKVQIVENKPLARTLYSTVDIGETIPPELYQAVAEILAFVYKLKNGR</sequence>
<dbReference type="FunFam" id="3.40.1690.10:FF:000001">
    <property type="entry name" value="Flagellar biosynthetic protein FlhB"/>
    <property type="match status" value="1"/>
</dbReference>
<dbReference type="AlphaFoldDB" id="A0A4U7JLF9"/>
<keyword evidence="10 12" id="KW-0472">Membrane</keyword>
<accession>A0A4U7JLF9</accession>
<dbReference type="NCBIfam" id="TIGR00328">
    <property type="entry name" value="flhB"/>
    <property type="match status" value="1"/>
</dbReference>
<feature type="transmembrane region" description="Helical" evidence="12">
    <location>
        <begin position="55"/>
        <end position="76"/>
    </location>
</feature>
<dbReference type="PRINTS" id="PR00950">
    <property type="entry name" value="TYPE3IMSPROT"/>
</dbReference>
<evidence type="ECO:0000256" key="4">
    <source>
        <dbReference type="ARBA" id="ARBA00022448"/>
    </source>
</evidence>
<organism evidence="13 14">
    <name type="scientific">Ruminiclostridium herbifermentans</name>
    <dbReference type="NCBI Taxonomy" id="2488810"/>
    <lineage>
        <taxon>Bacteria</taxon>
        <taxon>Bacillati</taxon>
        <taxon>Bacillota</taxon>
        <taxon>Clostridia</taxon>
        <taxon>Eubacteriales</taxon>
        <taxon>Oscillospiraceae</taxon>
        <taxon>Ruminiclostridium</taxon>
    </lineage>
</organism>
<dbReference type="Pfam" id="PF01312">
    <property type="entry name" value="Bac_export_2"/>
    <property type="match status" value="1"/>
</dbReference>
<keyword evidence="13" id="KW-0969">Cilium</keyword>
<evidence type="ECO:0000256" key="2">
    <source>
        <dbReference type="ARBA" id="ARBA00010690"/>
    </source>
</evidence>
<feature type="transmembrane region" description="Helical" evidence="12">
    <location>
        <begin position="205"/>
        <end position="235"/>
    </location>
</feature>
<keyword evidence="5 12" id="KW-1003">Cell membrane</keyword>
<proteinExistence type="inferred from homology"/>
<comment type="similarity">
    <text evidence="2 12">Belongs to the type III secretion exporter family.</text>
</comment>
<evidence type="ECO:0000256" key="1">
    <source>
        <dbReference type="ARBA" id="ARBA00004651"/>
    </source>
</evidence>
<keyword evidence="13" id="KW-0282">Flagellum</keyword>